<protein>
    <submittedName>
        <fullName evidence="2">DUF2497 domain-containing protein</fullName>
    </submittedName>
</protein>
<dbReference type="Pfam" id="PF10691">
    <property type="entry name" value="DUF2497"/>
    <property type="match status" value="1"/>
</dbReference>
<feature type="region of interest" description="Disordered" evidence="1">
    <location>
        <begin position="17"/>
        <end position="68"/>
    </location>
</feature>
<evidence type="ECO:0000256" key="1">
    <source>
        <dbReference type="SAM" id="MobiDB-lite"/>
    </source>
</evidence>
<dbReference type="InterPro" id="IPR019632">
    <property type="entry name" value="DUF2497"/>
</dbReference>
<dbReference type="RefSeq" id="WP_272741903.1">
    <property type="nucleotide sequence ID" value="NZ_JAQQKW010000007.1"/>
</dbReference>
<accession>A0ABT5IGA6</accession>
<dbReference type="EMBL" id="JAQQKW010000007">
    <property type="protein sequence ID" value="MDC7695228.1"/>
    <property type="molecule type" value="Genomic_DNA"/>
</dbReference>
<proteinExistence type="predicted"/>
<comment type="caution">
    <text evidence="2">The sequence shown here is derived from an EMBL/GenBank/DDBJ whole genome shotgun (WGS) entry which is preliminary data.</text>
</comment>
<evidence type="ECO:0000313" key="3">
    <source>
        <dbReference type="Proteomes" id="UP001216595"/>
    </source>
</evidence>
<sequence length="190" mass="20710">MSETAHEPTMEEILASIRRIISEDDAPEDKAKPAPEPEVAAAAPEHEVSFEAEPEPEDEPEMEVEEEDVLELTTPVAAHKPALSIGDIDAFDPEPVVAAAAPAPAPRPAPRVDYDTTSHLVSERTVQSAVSAFGQLTSASLLPREGRTIEDLLTEILRPMLQNWLDGNLPGIVETAVREEVERLARQARR</sequence>
<organism evidence="2 3">
    <name type="scientific">Asticcacaulis currens</name>
    <dbReference type="NCBI Taxonomy" id="2984210"/>
    <lineage>
        <taxon>Bacteria</taxon>
        <taxon>Pseudomonadati</taxon>
        <taxon>Pseudomonadota</taxon>
        <taxon>Alphaproteobacteria</taxon>
        <taxon>Caulobacterales</taxon>
        <taxon>Caulobacteraceae</taxon>
        <taxon>Asticcacaulis</taxon>
    </lineage>
</organism>
<feature type="compositionally biased region" description="Acidic residues" evidence="1">
    <location>
        <begin position="50"/>
        <end position="68"/>
    </location>
</feature>
<evidence type="ECO:0000313" key="2">
    <source>
        <dbReference type="EMBL" id="MDC7695228.1"/>
    </source>
</evidence>
<name>A0ABT5IGA6_9CAUL</name>
<gene>
    <name evidence="2" type="ORF">PQU94_13160</name>
</gene>
<dbReference type="Proteomes" id="UP001216595">
    <property type="component" value="Unassembled WGS sequence"/>
</dbReference>
<reference evidence="2 3" key="1">
    <citation type="submission" date="2023-01" db="EMBL/GenBank/DDBJ databases">
        <title>Novel species of the genus Asticcacaulis isolated from rivers.</title>
        <authorList>
            <person name="Lu H."/>
        </authorList>
    </citation>
    <scope>NUCLEOTIDE SEQUENCE [LARGE SCALE GENOMIC DNA]</scope>
    <source>
        <strain evidence="2 3">DXS10W</strain>
    </source>
</reference>
<keyword evidence="3" id="KW-1185">Reference proteome</keyword>